<dbReference type="RefSeq" id="WP_068536161.1">
    <property type="nucleotide sequence ID" value="NZ_LVJH01000048.1"/>
</dbReference>
<dbReference type="STRING" id="494026.PGLA_19750"/>
<evidence type="ECO:0000313" key="5">
    <source>
        <dbReference type="Proteomes" id="UP000076967"/>
    </source>
</evidence>
<reference evidence="4 5" key="1">
    <citation type="submission" date="2016-03" db="EMBL/GenBank/DDBJ databases">
        <title>Draft genome sequence of Paenibacillus glacialis DSM 22343.</title>
        <authorList>
            <person name="Shin S.-K."/>
            <person name="Yi H."/>
        </authorList>
    </citation>
    <scope>NUCLEOTIDE SEQUENCE [LARGE SCALE GENOMIC DNA]</scope>
    <source>
        <strain evidence="4 5">DSM 22343</strain>
    </source>
</reference>
<evidence type="ECO:0000256" key="1">
    <source>
        <dbReference type="ARBA" id="ARBA00024322"/>
    </source>
</evidence>
<dbReference type="InterPro" id="IPR044870">
    <property type="entry name" value="BMC_CP"/>
</dbReference>
<dbReference type="Gene3D" id="3.30.70.1710">
    <property type="match status" value="1"/>
</dbReference>
<accession>A0A168HMH9</accession>
<dbReference type="InterPro" id="IPR037233">
    <property type="entry name" value="CcmK-like_sf"/>
</dbReference>
<dbReference type="CDD" id="cd07046">
    <property type="entry name" value="BMC_PduU-EutS"/>
    <property type="match status" value="1"/>
</dbReference>
<dbReference type="InterPro" id="IPR000249">
    <property type="entry name" value="BMC_dom"/>
</dbReference>
<protein>
    <submittedName>
        <fullName evidence="4">Propanediol utilization protein</fullName>
    </submittedName>
</protein>
<sequence length="117" mass="12283">MDQQNEKQRVIQEYVPGKQVTLAHIIANPNQDIYKKLGLGADAKDAIGIMTITPSEASIIGADIATKAAGVQIGFVDRFSGSLVVTGDVSSVEAAISEVLLGLQNILGFSAAKITRT</sequence>
<dbReference type="PROSITE" id="PS51931">
    <property type="entry name" value="BMC_CP"/>
    <property type="match status" value="1"/>
</dbReference>
<evidence type="ECO:0000259" key="3">
    <source>
        <dbReference type="PROSITE" id="PS51931"/>
    </source>
</evidence>
<comment type="caution">
    <text evidence="4">The sequence shown here is derived from an EMBL/GenBank/DDBJ whole genome shotgun (WGS) entry which is preliminary data.</text>
</comment>
<dbReference type="GO" id="GO:0031469">
    <property type="term" value="C:bacterial microcompartment"/>
    <property type="evidence" value="ECO:0007669"/>
    <property type="project" value="UniProtKB-SubCell"/>
</dbReference>
<dbReference type="PANTHER" id="PTHR40449:SF2">
    <property type="entry name" value="BACTERIAL MICROCOMPARTMENT SHELL PROTEIN EUTS"/>
    <property type="match status" value="1"/>
</dbReference>
<evidence type="ECO:0000313" key="4">
    <source>
        <dbReference type="EMBL" id="OAB38335.1"/>
    </source>
</evidence>
<dbReference type="PANTHER" id="PTHR40449">
    <property type="entry name" value="ETHANOLAMINE UTILIZATION PROTEIN EUTS"/>
    <property type="match status" value="1"/>
</dbReference>
<dbReference type="OrthoDB" id="9794459at2"/>
<dbReference type="PIRSF" id="PIRSF012296">
    <property type="entry name" value="EutS_PduU"/>
    <property type="match status" value="1"/>
</dbReference>
<proteinExistence type="predicted"/>
<dbReference type="Proteomes" id="UP000076967">
    <property type="component" value="Unassembled WGS sequence"/>
</dbReference>
<dbReference type="InterPro" id="IPR009307">
    <property type="entry name" value="EutS/PduU/CutR"/>
</dbReference>
<keyword evidence="2" id="KW-1283">Bacterial microcompartment</keyword>
<dbReference type="EMBL" id="LVJH01000048">
    <property type="protein sequence ID" value="OAB38335.1"/>
    <property type="molecule type" value="Genomic_DNA"/>
</dbReference>
<gene>
    <name evidence="4" type="ORF">PGLA_19750</name>
</gene>
<organism evidence="4 5">
    <name type="scientific">Paenibacillus glacialis</name>
    <dbReference type="NCBI Taxonomy" id="494026"/>
    <lineage>
        <taxon>Bacteria</taxon>
        <taxon>Bacillati</taxon>
        <taxon>Bacillota</taxon>
        <taxon>Bacilli</taxon>
        <taxon>Bacillales</taxon>
        <taxon>Paenibacillaceae</taxon>
        <taxon>Paenibacillus</taxon>
    </lineage>
</organism>
<dbReference type="Pfam" id="PF00936">
    <property type="entry name" value="BMC"/>
    <property type="match status" value="1"/>
</dbReference>
<dbReference type="SMART" id="SM00877">
    <property type="entry name" value="BMC"/>
    <property type="match status" value="1"/>
</dbReference>
<feature type="domain" description="BMC circularly permuted" evidence="3">
    <location>
        <begin position="9"/>
        <end position="109"/>
    </location>
</feature>
<keyword evidence="5" id="KW-1185">Reference proteome</keyword>
<dbReference type="AlphaFoldDB" id="A0A168HMH9"/>
<dbReference type="SUPFAM" id="SSF143414">
    <property type="entry name" value="CcmK-like"/>
    <property type="match status" value="1"/>
</dbReference>
<comment type="subcellular location">
    <subcellularLocation>
        <location evidence="1">Bacterial microcompartment</location>
    </subcellularLocation>
</comment>
<evidence type="ECO:0000256" key="2">
    <source>
        <dbReference type="ARBA" id="ARBA00024446"/>
    </source>
</evidence>
<name>A0A168HMH9_9BACL</name>